<organism evidence="1 2">
    <name type="scientific">Aegilops tauschii subsp. strangulata</name>
    <name type="common">Goatgrass</name>
    <dbReference type="NCBI Taxonomy" id="200361"/>
    <lineage>
        <taxon>Eukaryota</taxon>
        <taxon>Viridiplantae</taxon>
        <taxon>Streptophyta</taxon>
        <taxon>Embryophyta</taxon>
        <taxon>Tracheophyta</taxon>
        <taxon>Spermatophyta</taxon>
        <taxon>Magnoliopsida</taxon>
        <taxon>Liliopsida</taxon>
        <taxon>Poales</taxon>
        <taxon>Poaceae</taxon>
        <taxon>BOP clade</taxon>
        <taxon>Pooideae</taxon>
        <taxon>Triticodae</taxon>
        <taxon>Triticeae</taxon>
        <taxon>Triticinae</taxon>
        <taxon>Aegilops</taxon>
    </lineage>
</organism>
<keyword evidence="2" id="KW-1185">Reference proteome</keyword>
<reference evidence="1" key="3">
    <citation type="journal article" date="2017" name="Nature">
        <title>Genome sequence of the progenitor of the wheat D genome Aegilops tauschii.</title>
        <authorList>
            <person name="Luo M.C."/>
            <person name="Gu Y.Q."/>
            <person name="Puiu D."/>
            <person name="Wang H."/>
            <person name="Twardziok S.O."/>
            <person name="Deal K.R."/>
            <person name="Huo N."/>
            <person name="Zhu T."/>
            <person name="Wang L."/>
            <person name="Wang Y."/>
            <person name="McGuire P.E."/>
            <person name="Liu S."/>
            <person name="Long H."/>
            <person name="Ramasamy R.K."/>
            <person name="Rodriguez J.C."/>
            <person name="Van S.L."/>
            <person name="Yuan L."/>
            <person name="Wang Z."/>
            <person name="Xia Z."/>
            <person name="Xiao L."/>
            <person name="Anderson O.D."/>
            <person name="Ouyang S."/>
            <person name="Liang Y."/>
            <person name="Zimin A.V."/>
            <person name="Pertea G."/>
            <person name="Qi P."/>
            <person name="Bennetzen J.L."/>
            <person name="Dai X."/>
            <person name="Dawson M.W."/>
            <person name="Muller H.G."/>
            <person name="Kugler K."/>
            <person name="Rivarola-Duarte L."/>
            <person name="Spannagl M."/>
            <person name="Mayer K.F.X."/>
            <person name="Lu F.H."/>
            <person name="Bevan M.W."/>
            <person name="Leroy P."/>
            <person name="Li P."/>
            <person name="You F.M."/>
            <person name="Sun Q."/>
            <person name="Liu Z."/>
            <person name="Lyons E."/>
            <person name="Wicker T."/>
            <person name="Salzberg S.L."/>
            <person name="Devos K.M."/>
            <person name="Dvorak J."/>
        </authorList>
    </citation>
    <scope>NUCLEOTIDE SEQUENCE [LARGE SCALE GENOMIC DNA]</scope>
    <source>
        <strain evidence="1">cv. AL8/78</strain>
    </source>
</reference>
<dbReference type="Proteomes" id="UP000015105">
    <property type="component" value="Chromosome 7D"/>
</dbReference>
<dbReference type="Gramene" id="AET7Gv21164800.2">
    <property type="protein sequence ID" value="AET7Gv21164800.2"/>
    <property type="gene ID" value="AET7Gv21164800"/>
</dbReference>
<evidence type="ECO:0000313" key="2">
    <source>
        <dbReference type="Proteomes" id="UP000015105"/>
    </source>
</evidence>
<reference evidence="2" key="2">
    <citation type="journal article" date="2017" name="Nat. Plants">
        <title>The Aegilops tauschii genome reveals multiple impacts of transposons.</title>
        <authorList>
            <person name="Zhao G."/>
            <person name="Zou C."/>
            <person name="Li K."/>
            <person name="Wang K."/>
            <person name="Li T."/>
            <person name="Gao L."/>
            <person name="Zhang X."/>
            <person name="Wang H."/>
            <person name="Yang Z."/>
            <person name="Liu X."/>
            <person name="Jiang W."/>
            <person name="Mao L."/>
            <person name="Kong X."/>
            <person name="Jiao Y."/>
            <person name="Jia J."/>
        </authorList>
    </citation>
    <scope>NUCLEOTIDE SEQUENCE [LARGE SCALE GENOMIC DNA]</scope>
    <source>
        <strain evidence="2">cv. AL8/78</strain>
    </source>
</reference>
<accession>A0A453SZE2</accession>
<reference evidence="1" key="4">
    <citation type="submission" date="2019-03" db="UniProtKB">
        <authorList>
            <consortium name="EnsemblPlants"/>
        </authorList>
    </citation>
    <scope>IDENTIFICATION</scope>
</reference>
<evidence type="ECO:0000313" key="1">
    <source>
        <dbReference type="EnsemblPlants" id="AET7Gv21164800.2"/>
    </source>
</evidence>
<sequence>VIPPDQCLPYPSFTRLGAATMAADPQCPRPLDHGQRPDVGVPGTGTVCCSAPRSFHVSPAHPVSRRFFHSGLGKPLCSALCHAHASVRRLLSRSESYSSHVKF</sequence>
<dbReference type="AlphaFoldDB" id="A0A453SZE2"/>
<proteinExistence type="predicted"/>
<name>A0A453SZE2_AEGTS</name>
<protein>
    <submittedName>
        <fullName evidence="1">Uncharacterized protein</fullName>
    </submittedName>
</protein>
<reference evidence="1" key="5">
    <citation type="journal article" date="2021" name="G3 (Bethesda)">
        <title>Aegilops tauschii genome assembly Aet v5.0 features greater sequence contiguity and improved annotation.</title>
        <authorList>
            <person name="Wang L."/>
            <person name="Zhu T."/>
            <person name="Rodriguez J.C."/>
            <person name="Deal K.R."/>
            <person name="Dubcovsky J."/>
            <person name="McGuire P.E."/>
            <person name="Lux T."/>
            <person name="Spannagl M."/>
            <person name="Mayer K.F.X."/>
            <person name="Baldrich P."/>
            <person name="Meyers B.C."/>
            <person name="Huo N."/>
            <person name="Gu Y.Q."/>
            <person name="Zhou H."/>
            <person name="Devos K.M."/>
            <person name="Bennetzen J.L."/>
            <person name="Unver T."/>
            <person name="Budak H."/>
            <person name="Gulick P.J."/>
            <person name="Galiba G."/>
            <person name="Kalapos B."/>
            <person name="Nelson D.R."/>
            <person name="Li P."/>
            <person name="You F.M."/>
            <person name="Luo M.C."/>
            <person name="Dvorak J."/>
        </authorList>
    </citation>
    <scope>NUCLEOTIDE SEQUENCE [LARGE SCALE GENOMIC DNA]</scope>
    <source>
        <strain evidence="1">cv. AL8/78</strain>
    </source>
</reference>
<dbReference type="EnsemblPlants" id="AET7Gv21164800.2">
    <property type="protein sequence ID" value="AET7Gv21164800.2"/>
    <property type="gene ID" value="AET7Gv21164800"/>
</dbReference>
<reference evidence="2" key="1">
    <citation type="journal article" date="2014" name="Science">
        <title>Ancient hybridizations among the ancestral genomes of bread wheat.</title>
        <authorList>
            <consortium name="International Wheat Genome Sequencing Consortium,"/>
            <person name="Marcussen T."/>
            <person name="Sandve S.R."/>
            <person name="Heier L."/>
            <person name="Spannagl M."/>
            <person name="Pfeifer M."/>
            <person name="Jakobsen K.S."/>
            <person name="Wulff B.B."/>
            <person name="Steuernagel B."/>
            <person name="Mayer K.F."/>
            <person name="Olsen O.A."/>
        </authorList>
    </citation>
    <scope>NUCLEOTIDE SEQUENCE [LARGE SCALE GENOMIC DNA]</scope>
    <source>
        <strain evidence="2">cv. AL8/78</strain>
    </source>
</reference>